<keyword evidence="2" id="KW-1185">Reference proteome</keyword>
<dbReference type="AlphaFoldDB" id="A0A317KW19"/>
<proteinExistence type="predicted"/>
<dbReference type="OrthoDB" id="2706316at2"/>
<evidence type="ECO:0000313" key="1">
    <source>
        <dbReference type="EMBL" id="PWU67692.1"/>
    </source>
</evidence>
<name>A0A317KW19_9BACI</name>
<evidence type="ECO:0000313" key="2">
    <source>
        <dbReference type="Proteomes" id="UP000245624"/>
    </source>
</evidence>
<protein>
    <submittedName>
        <fullName evidence="1">Uncharacterized protein</fullName>
    </submittedName>
</protein>
<dbReference type="RefSeq" id="WP_109985027.1">
    <property type="nucleotide sequence ID" value="NZ_QGTD01000013.1"/>
</dbReference>
<gene>
    <name evidence="1" type="ORF">DLJ74_14660</name>
</gene>
<reference evidence="1 2" key="1">
    <citation type="submission" date="2018-05" db="EMBL/GenBank/DDBJ databases">
        <title>Genomic analysis of Gracilibacillus dipsosauri DD1 reveals novel features of a salt-tolerant amylase.</title>
        <authorList>
            <person name="Deutch C.E."/>
            <person name="Yang S."/>
        </authorList>
    </citation>
    <scope>NUCLEOTIDE SEQUENCE [LARGE SCALE GENOMIC DNA]</scope>
    <source>
        <strain evidence="1 2">DD1</strain>
    </source>
</reference>
<sequence>MGYVIPVENYQYQQYQQRVTKRERDPFPIERLYPIQLDSNYDRLREKDVEQALLKKARVKQEQKDLEYMKSINNQIYAKMTGKGRQFIAKV</sequence>
<accession>A0A317KW19</accession>
<dbReference type="Proteomes" id="UP000245624">
    <property type="component" value="Unassembled WGS sequence"/>
</dbReference>
<dbReference type="EMBL" id="QGTD01000013">
    <property type="protein sequence ID" value="PWU67692.1"/>
    <property type="molecule type" value="Genomic_DNA"/>
</dbReference>
<comment type="caution">
    <text evidence="1">The sequence shown here is derived from an EMBL/GenBank/DDBJ whole genome shotgun (WGS) entry which is preliminary data.</text>
</comment>
<organism evidence="1 2">
    <name type="scientific">Gracilibacillus dipsosauri</name>
    <dbReference type="NCBI Taxonomy" id="178340"/>
    <lineage>
        <taxon>Bacteria</taxon>
        <taxon>Bacillati</taxon>
        <taxon>Bacillota</taxon>
        <taxon>Bacilli</taxon>
        <taxon>Bacillales</taxon>
        <taxon>Bacillaceae</taxon>
        <taxon>Gracilibacillus</taxon>
    </lineage>
</organism>